<evidence type="ECO:0000256" key="1">
    <source>
        <dbReference type="SAM" id="MobiDB-lite"/>
    </source>
</evidence>
<feature type="region of interest" description="Disordered" evidence="1">
    <location>
        <begin position="1285"/>
        <end position="1310"/>
    </location>
</feature>
<evidence type="ECO:0000259" key="2">
    <source>
        <dbReference type="Pfam" id="PF25422"/>
    </source>
</evidence>
<dbReference type="InterPro" id="IPR036047">
    <property type="entry name" value="F-box-like_dom_sf"/>
</dbReference>
<feature type="compositionally biased region" description="Low complexity" evidence="1">
    <location>
        <begin position="1"/>
        <end position="13"/>
    </location>
</feature>
<feature type="region of interest" description="Disordered" evidence="1">
    <location>
        <begin position="1"/>
        <end position="112"/>
    </location>
</feature>
<dbReference type="Pfam" id="PF25422">
    <property type="entry name" value="DUF7892"/>
    <property type="match status" value="1"/>
</dbReference>
<dbReference type="CDD" id="cd09917">
    <property type="entry name" value="F-box_SF"/>
    <property type="match status" value="1"/>
</dbReference>
<dbReference type="Proteomes" id="UP000256328">
    <property type="component" value="Unassembled WGS sequence"/>
</dbReference>
<feature type="domain" description="DUF7892" evidence="2">
    <location>
        <begin position="928"/>
        <end position="1084"/>
    </location>
</feature>
<comment type="caution">
    <text evidence="3">The sequence shown here is derived from an EMBL/GenBank/DDBJ whole genome shotgun (WGS) entry which is preliminary data.</text>
</comment>
<feature type="region of interest" description="Disordered" evidence="1">
    <location>
        <begin position="1436"/>
        <end position="1467"/>
    </location>
</feature>
<feature type="region of interest" description="Disordered" evidence="1">
    <location>
        <begin position="1541"/>
        <end position="1582"/>
    </location>
</feature>
<protein>
    <recommendedName>
        <fullName evidence="2">DUF7892 domain-containing protein</fullName>
    </recommendedName>
</protein>
<feature type="compositionally biased region" description="Polar residues" evidence="1">
    <location>
        <begin position="903"/>
        <end position="912"/>
    </location>
</feature>
<name>A0A3D8T9N6_9HELO</name>
<keyword evidence="4" id="KW-1185">Reference proteome</keyword>
<dbReference type="EMBL" id="PDLN01000001">
    <property type="protein sequence ID" value="RDW95292.1"/>
    <property type="molecule type" value="Genomic_DNA"/>
</dbReference>
<dbReference type="OrthoDB" id="2322499at2759"/>
<proteinExistence type="predicted"/>
<evidence type="ECO:0000313" key="4">
    <source>
        <dbReference type="Proteomes" id="UP000256328"/>
    </source>
</evidence>
<feature type="compositionally biased region" description="Polar residues" evidence="1">
    <location>
        <begin position="76"/>
        <end position="90"/>
    </location>
</feature>
<feature type="compositionally biased region" description="Basic and acidic residues" evidence="1">
    <location>
        <begin position="1288"/>
        <end position="1310"/>
    </location>
</feature>
<feature type="region of interest" description="Disordered" evidence="1">
    <location>
        <begin position="1131"/>
        <end position="1164"/>
    </location>
</feature>
<dbReference type="SUPFAM" id="SSF81383">
    <property type="entry name" value="F-box domain"/>
    <property type="match status" value="1"/>
</dbReference>
<feature type="region of interest" description="Disordered" evidence="1">
    <location>
        <begin position="1226"/>
        <end position="1263"/>
    </location>
</feature>
<evidence type="ECO:0000313" key="3">
    <source>
        <dbReference type="EMBL" id="RDW95292.1"/>
    </source>
</evidence>
<sequence length="1582" mass="179057">MASPGSPPGASESARSHIPGSPSSKSPSKTISNEPESDPHATVPEGSNEDSDSDVSMSADSDDGDEDSRALDLKSDQTMPTTEPSPSATARSEAENPKKRKQADFMDDTPLSHAENRISHLVSKRFRPDDSYQTYWTTEGLLRQDRSTLPAEIWHRIFTFTPPRVLGQLLQVNKKFNAYLDPSSPSIHYTPLFKSLAQVLKPDTIWQASRKLFRPTVPSPLAGKSELDMWRLACCISCQFCGKKRQPSHMPQMDQWHPGPGKIGVIPVWSFGARCCGPCLQEQTVKEIDLLLSSAVPTPLLAALPFVHLTNESHVIPAAILQKGHEPPPSIQIKKHFFKQNVDTLKQEFFDVKANMGTATLEEWLKGLDDRGKEIRNDAARWERWEAAGGVARMRRVEPNEIQKFRVDNRIITPTGLPNLPAKIPSTNGSLPNLPPVPYFSQPPSNQGIFPKQPPLRYDSPANNGIPPYSSRPNPQPRHERTKEEVAELKAARRAEIERRSMLLDPPILPGVLAHMSSFQAATQIIQPLNDGAWEVLKPRLLSQRDEAEQREEDRLAQTRVVLERFDASRWQGNKSDDSKEVVEREWEDVQGPLRTRIGGYADEIIRDGWNGGQKVTRDTCTAFAAEVLVYVRKRFYAEVAKDEGASHATGQTLPTDPPNGPFTRKLVLENMKWLFDTRIKPITEQYRKELFLCADCDGNFKYYGFEGVIQHYAAKHTTALSLGSIVVHWKAEWPEYPPFKADPSTTSHSFYNAGPSVSDLYANGHSGQQYAYGGYQTAPVSVPIQGPPHAYQDGQAPFYGQPQFGDRYQGHQHGPYPPPQQPYMDPSQGYPETPYPGLPPNGTGNGYNQGPPPDFSQRPYPSQYPPHNPYDNSHQHQPYHPVPDQGVNLPSYPTHPPIYDQPYNQQPGYRNDSYQQAAPLVKPVQTEEYKAQLLDIASAARDVWKTLTGVKEVPGSVKVYAILYHILKKSRAKYPGDPPLSMITDGLNNNKDMRQVRNVNGLLCRACVLGMAGSQGQERKHFSFPQLVNHFRSVHEIAVMEKSLGHVPDWTRDMVELPNAAKLSAVTRAPGLDDKKLRLLAEALPEIVAKPVIQEDRRSDPTPEAYVNASIHGGYELAPSQDNHEKFYKFTESRRSPDVKGYRPEKNGRQSKQDFHQEPRRFEQPLYVDRAIQRREVEHVEGPGQGSYDPADPVINYRHTNTHAYNVNAEDLPTIMARIAEEKKVSASRDQPRPVETLSAHGIKIKEEPSEDGEVRAEPPGPPMDDPAKAAERFLNDLIPLTNGQSKSREEAVRPRRWEPDQGERRVYSPEPRRGAIEDGRIISIGRATSQFQEVDHHNGYAVHERIASQSRPARDYGPDGRYIDAMPTKTIPRERSPELVDRRYVMNNTVYREERANSQGMHRTPSRYARYESVRLENDRARSRSPIYVKVGDQPGQYRERSPPRHLPQEPIYRPRSPQGHPGEVAYERAARPEYYRVYADEPRPRQPAPQYTEAYELVQVSHPDGDYMVRRPVRREPEPIYVDRATYENEMYETYSRKPVYESFRQAPPVSQPDPYEEYDPRHPAPLPPANAIRHVRYQ</sequence>
<gene>
    <name evidence="3" type="ORF">BP5796_01055</name>
</gene>
<organism evidence="3 4">
    <name type="scientific">Coleophoma crateriformis</name>
    <dbReference type="NCBI Taxonomy" id="565419"/>
    <lineage>
        <taxon>Eukaryota</taxon>
        <taxon>Fungi</taxon>
        <taxon>Dikarya</taxon>
        <taxon>Ascomycota</taxon>
        <taxon>Pezizomycotina</taxon>
        <taxon>Leotiomycetes</taxon>
        <taxon>Helotiales</taxon>
        <taxon>Dermateaceae</taxon>
        <taxon>Coleophoma</taxon>
    </lineage>
</organism>
<feature type="compositionally biased region" description="Basic and acidic residues" evidence="1">
    <location>
        <begin position="1245"/>
        <end position="1258"/>
    </location>
</feature>
<accession>A0A3D8T9N6</accession>
<feature type="region of interest" description="Disordered" evidence="1">
    <location>
        <begin position="418"/>
        <end position="483"/>
    </location>
</feature>
<reference evidence="3 4" key="1">
    <citation type="journal article" date="2018" name="IMA Fungus">
        <title>IMA Genome-F 9: Draft genome sequence of Annulohypoxylon stygium, Aspergillus mulundensis, Berkeleyomyces basicola (syn. Thielaviopsis basicola), Ceratocystis smalleyi, two Cercospora beticola strains, Coleophoma cylindrospora, Fusarium fracticaudum, Phialophora cf. hyalina, and Morchella septimelata.</title>
        <authorList>
            <person name="Wingfield B.D."/>
            <person name="Bills G.F."/>
            <person name="Dong Y."/>
            <person name="Huang W."/>
            <person name="Nel W.J."/>
            <person name="Swalarsk-Parry B.S."/>
            <person name="Vaghefi N."/>
            <person name="Wilken P.M."/>
            <person name="An Z."/>
            <person name="de Beer Z.W."/>
            <person name="De Vos L."/>
            <person name="Chen L."/>
            <person name="Duong T.A."/>
            <person name="Gao Y."/>
            <person name="Hammerbacher A."/>
            <person name="Kikkert J.R."/>
            <person name="Li Y."/>
            <person name="Li H."/>
            <person name="Li K."/>
            <person name="Li Q."/>
            <person name="Liu X."/>
            <person name="Ma X."/>
            <person name="Naidoo K."/>
            <person name="Pethybridge S.J."/>
            <person name="Sun J."/>
            <person name="Steenkamp E.T."/>
            <person name="van der Nest M.A."/>
            <person name="van Wyk S."/>
            <person name="Wingfield M.J."/>
            <person name="Xiong C."/>
            <person name="Yue Q."/>
            <person name="Zhang X."/>
        </authorList>
    </citation>
    <scope>NUCLEOTIDE SEQUENCE [LARGE SCALE GENOMIC DNA]</scope>
    <source>
        <strain evidence="3 4">BP5796</strain>
    </source>
</reference>
<dbReference type="InterPro" id="IPR057214">
    <property type="entry name" value="DUF7892"/>
</dbReference>
<feature type="region of interest" description="Disordered" evidence="1">
    <location>
        <begin position="784"/>
        <end position="912"/>
    </location>
</feature>